<comment type="caution">
    <text evidence="1">The sequence shown here is derived from an EMBL/GenBank/DDBJ whole genome shotgun (WGS) entry which is preliminary data.</text>
</comment>
<name>A0A162CUG3_9CRUS</name>
<keyword evidence="2" id="KW-1185">Reference proteome</keyword>
<dbReference type="EMBL" id="LRGB01013939">
    <property type="protein sequence ID" value="KZR99333.1"/>
    <property type="molecule type" value="Genomic_DNA"/>
</dbReference>
<evidence type="ECO:0000313" key="1">
    <source>
        <dbReference type="EMBL" id="KZR99333.1"/>
    </source>
</evidence>
<dbReference type="AlphaFoldDB" id="A0A162CUG3"/>
<sequence>MPIIQLTCIGVNTIISFELEVLIFLLFKIAVSTNCFNFALS</sequence>
<reference evidence="1 2" key="1">
    <citation type="submission" date="2016-03" db="EMBL/GenBank/DDBJ databases">
        <title>EvidentialGene: Evidence-directed Construction of Genes on Genomes.</title>
        <authorList>
            <person name="Gilbert D.G."/>
            <person name="Choi J.-H."/>
            <person name="Mockaitis K."/>
            <person name="Colbourne J."/>
            <person name="Pfrender M."/>
        </authorList>
    </citation>
    <scope>NUCLEOTIDE SEQUENCE [LARGE SCALE GENOMIC DNA]</scope>
    <source>
        <strain evidence="1 2">Xinb3</strain>
        <tissue evidence="1">Complete organism</tissue>
    </source>
</reference>
<protein>
    <submittedName>
        <fullName evidence="1">Uncharacterized protein</fullName>
    </submittedName>
</protein>
<evidence type="ECO:0000313" key="2">
    <source>
        <dbReference type="Proteomes" id="UP000076858"/>
    </source>
</evidence>
<accession>A0A162CUG3</accession>
<proteinExistence type="predicted"/>
<gene>
    <name evidence="1" type="ORF">APZ42_004835</name>
</gene>
<organism evidence="1 2">
    <name type="scientific">Daphnia magna</name>
    <dbReference type="NCBI Taxonomy" id="35525"/>
    <lineage>
        <taxon>Eukaryota</taxon>
        <taxon>Metazoa</taxon>
        <taxon>Ecdysozoa</taxon>
        <taxon>Arthropoda</taxon>
        <taxon>Crustacea</taxon>
        <taxon>Branchiopoda</taxon>
        <taxon>Diplostraca</taxon>
        <taxon>Cladocera</taxon>
        <taxon>Anomopoda</taxon>
        <taxon>Daphniidae</taxon>
        <taxon>Daphnia</taxon>
    </lineage>
</organism>
<dbReference type="Proteomes" id="UP000076858">
    <property type="component" value="Unassembled WGS sequence"/>
</dbReference>